<dbReference type="Pfam" id="PF10433">
    <property type="entry name" value="Beta-prop_RSE1_1st"/>
    <property type="match status" value="1"/>
</dbReference>
<feature type="domain" description="RSE1/DDB1/CPSF1 second beta-propeller" evidence="6">
    <location>
        <begin position="537"/>
        <end position="837"/>
    </location>
</feature>
<evidence type="ECO:0000256" key="2">
    <source>
        <dbReference type="ARBA" id="ARBA00023242"/>
    </source>
</evidence>
<evidence type="ECO:0000313" key="7">
    <source>
        <dbReference type="EMBL" id="OJD32007.1"/>
    </source>
</evidence>
<accession>A0A1J9RU99</accession>
<dbReference type="InterPro" id="IPR050358">
    <property type="entry name" value="RSE1/DDB1/CFT1"/>
</dbReference>
<evidence type="ECO:0000259" key="4">
    <source>
        <dbReference type="Pfam" id="PF03178"/>
    </source>
</evidence>
<dbReference type="InterPro" id="IPR015943">
    <property type="entry name" value="WD40/YVTN_repeat-like_dom_sf"/>
</dbReference>
<dbReference type="InterPro" id="IPR004871">
    <property type="entry name" value="RSE1/DDB1/CPSF1_C"/>
</dbReference>
<dbReference type="STRING" id="236234.A0A1J9RU99"/>
<feature type="region of interest" description="Disordered" evidence="3">
    <location>
        <begin position="1149"/>
        <end position="1188"/>
    </location>
</feature>
<dbReference type="Proteomes" id="UP000183809">
    <property type="component" value="Unassembled WGS sequence"/>
</dbReference>
<dbReference type="GO" id="GO:0003676">
    <property type="term" value="F:nucleic acid binding"/>
    <property type="evidence" value="ECO:0007669"/>
    <property type="project" value="InterPro"/>
</dbReference>
<evidence type="ECO:0000256" key="3">
    <source>
        <dbReference type="SAM" id="MobiDB-lite"/>
    </source>
</evidence>
<dbReference type="Pfam" id="PF03178">
    <property type="entry name" value="CPSF_A"/>
    <property type="match status" value="1"/>
</dbReference>
<feature type="region of interest" description="Disordered" evidence="3">
    <location>
        <begin position="339"/>
        <end position="361"/>
    </location>
</feature>
<feature type="compositionally biased region" description="Acidic residues" evidence="3">
    <location>
        <begin position="1360"/>
        <end position="1372"/>
    </location>
</feature>
<dbReference type="GeneID" id="31016212"/>
<dbReference type="OrthoDB" id="20774at2759"/>
<keyword evidence="2" id="KW-0539">Nucleus</keyword>
<feature type="domain" description="RSE1/DDB1/CPSF1 C-terminal" evidence="4">
    <location>
        <begin position="972"/>
        <end position="1135"/>
    </location>
</feature>
<reference evidence="7 8" key="1">
    <citation type="submission" date="2016-10" db="EMBL/GenBank/DDBJ databases">
        <title>Proteomics and genomics reveal pathogen-plant mechanisms compatible with a hemibiotrophic lifestyle of Diplodia corticola.</title>
        <authorList>
            <person name="Fernandes I."/>
            <person name="De Jonge R."/>
            <person name="Van De Peer Y."/>
            <person name="Devreese B."/>
            <person name="Alves A."/>
            <person name="Esteves A.C."/>
        </authorList>
    </citation>
    <scope>NUCLEOTIDE SEQUENCE [LARGE SCALE GENOMIC DNA]</scope>
    <source>
        <strain evidence="7 8">CBS 112549</strain>
    </source>
</reference>
<comment type="caution">
    <text evidence="7">The sequence shown here is derived from an EMBL/GenBank/DDBJ whole genome shotgun (WGS) entry which is preliminary data.</text>
</comment>
<name>A0A1J9RU99_9PEZI</name>
<dbReference type="Gene3D" id="2.130.10.10">
    <property type="entry name" value="YVTN repeat-like/Quinoprotein amine dehydrogenase"/>
    <property type="match status" value="2"/>
</dbReference>
<dbReference type="EMBL" id="MNUE01000042">
    <property type="protein sequence ID" value="OJD32007.1"/>
    <property type="molecule type" value="Genomic_DNA"/>
</dbReference>
<sequence>MALQTGVFENGQWVTRRVNIQDVLQQHSQRESLPEQLPFKPPMDQPVVGLLSRTVLQSPVVNWIIPARVRNREKNDVVFIGEDFIQLKEILPNAHLEHVSTKADFGARIRAARVFGEPRKFIHPPMMEKAQIPMEIDWSELVPPQILVLTLESQELLFLFARPKRDGSVEWKESCIPLSPDASLLEQPGRHLAVDPRSRALAVGAAESSIFIYAAKTMPELRSNISHDTQNWTPLKSERPVAIPGTILKMEFLYPEPDDEHHVILLVIYSRDGKTRMSCYEWDNRYGLSHIRPVVEGFPLSYNQRNPQLLIPLQHGPSFILAGHVEIYIHQEIMTGNPKRSSVSLSKEEGPRHPGNSRRFPTWTSWARTGRNWIWNNKQEENFYLVREDGVVHYMQVNSRSGALTSKAGHFMCNVASAFASLDVGYYLDTPDVLVTAGDMSPGEIVKIGQWRDEIQFNDRKGSQRTRAQIMEPDFINSIQNWSPTLDLILADAAHSSNPVGRVRRRILATSGRSPYGAITEIRAGLNAKLGLTFDENDLAGVTGVWTFPDSSANGVYFLLSFPSSSLLLHIAGDASGVETDFDEENTGVDFENETLVSGLLGQGLAVQITPRGFIALDIFAMGKTLPRKGSWKLPPEEVLLAGAVCSKLSTAYAGIRSQHGLSLQAKSIEPRGEDVKFESTSSVSLSADPTCVEVLEYNRANMLLVATTDGLVRLYKIQGDGSVGRLLEQHQIWQDASTQETLNACQSAVLLHDNPPNASETDIAIVCGLRSGDLYVIELSRTGLKHALDGTAAAPETDAGAISSTKRITLGQTPVAVVKDTEGGASLAFATCGAEFYRLDYSTGRHIGLQVTNIWFTDRNRPSLRQSPVSSICRIPREDYLIRDLGGALVCISGTSFFVAQLEEERHIVPRSIPVRGTPNRVIYSEELKAVFVACLESHTFDPATRDGRQRRYAQSYVRMHDDRPGSPSTDVIAEYALNPTARVNALTTWTLESNGRKYVHVVVGSVEGDGRKGSVVCIQKTTKDGKTKLEKTKDMKLKQQVTALASYGESNFLVVCYGKKMLVYQYNEETKRIQTAGEHDLPSAGLYVTTEAPFIYVSTACDSLIILKVEHDLQDRTANSMKFELLFSDRQARDTSFHLPLDVPHISKKRTTDAPDDATEGASSVGLGGAHRNSFSKPSPPSAPSSNLVLVADKAGSLTLLHLPRRRTQQTAAPTLLEASLPRSVTRLRRGLIRPTLQYHRNQTQGSSAPGGVLVNDIIGAASDGTLFGISLVDERAWRLLRLLQNLCSVLDREKRAERPGGMLVPLVNLGMSHRLIAGPVRLLDEADVVAFESAAAASTTTTPQAEGMDIDGATDYGDFDDGADADAAMDLDHQSSASPPANSSSSSSSSFASPRPTIPGLVSSQQRASNGGRTTLHAQGSRLHTQNRSAEALLRALDPDKDTAGLKRRTAYHVEGDALMRFMGREGEGLLLAMLEVVCGGGPGGPGEEIRWKFVKCARDVVREEGAGESMDVEGGQVGGDELEVVVRKVVMWLRGVLAPVL</sequence>
<evidence type="ECO:0000256" key="1">
    <source>
        <dbReference type="ARBA" id="ARBA00004123"/>
    </source>
</evidence>
<feature type="region of interest" description="Disordered" evidence="3">
    <location>
        <begin position="1338"/>
        <end position="1430"/>
    </location>
</feature>
<organism evidence="7 8">
    <name type="scientific">Diplodia corticola</name>
    <dbReference type="NCBI Taxonomy" id="236234"/>
    <lineage>
        <taxon>Eukaryota</taxon>
        <taxon>Fungi</taxon>
        <taxon>Dikarya</taxon>
        <taxon>Ascomycota</taxon>
        <taxon>Pezizomycotina</taxon>
        <taxon>Dothideomycetes</taxon>
        <taxon>Dothideomycetes incertae sedis</taxon>
        <taxon>Botryosphaeriales</taxon>
        <taxon>Botryosphaeriaceae</taxon>
        <taxon>Diplodia</taxon>
    </lineage>
</organism>
<evidence type="ECO:0000259" key="5">
    <source>
        <dbReference type="Pfam" id="PF10433"/>
    </source>
</evidence>
<evidence type="ECO:0000313" key="8">
    <source>
        <dbReference type="Proteomes" id="UP000183809"/>
    </source>
</evidence>
<comment type="subcellular location">
    <subcellularLocation>
        <location evidence="1">Nucleus</location>
    </subcellularLocation>
</comment>
<proteinExistence type="predicted"/>
<dbReference type="RefSeq" id="XP_020128267.1">
    <property type="nucleotide sequence ID" value="XM_020275951.1"/>
</dbReference>
<dbReference type="GO" id="GO:0005634">
    <property type="term" value="C:nucleus"/>
    <property type="evidence" value="ECO:0007669"/>
    <property type="project" value="UniProtKB-SubCell"/>
</dbReference>
<protein>
    <submittedName>
        <fullName evidence="7">Thermotolerance protein</fullName>
    </submittedName>
</protein>
<keyword evidence="8" id="KW-1185">Reference proteome</keyword>
<feature type="compositionally biased region" description="Polar residues" evidence="3">
    <location>
        <begin position="1405"/>
        <end position="1430"/>
    </location>
</feature>
<feature type="compositionally biased region" description="Low complexity" evidence="3">
    <location>
        <begin position="1378"/>
        <end position="1397"/>
    </location>
</feature>
<gene>
    <name evidence="7" type="ORF">BKCO1_420009</name>
</gene>
<evidence type="ECO:0000259" key="6">
    <source>
        <dbReference type="Pfam" id="PF23726"/>
    </source>
</evidence>
<feature type="domain" description="RSE1/DDB1/CPSF1 first beta-propeller" evidence="5">
    <location>
        <begin position="60"/>
        <end position="457"/>
    </location>
</feature>
<dbReference type="InterPro" id="IPR058543">
    <property type="entry name" value="Beta-prop_RSE1/DDB1/CPSF1_2nd"/>
</dbReference>
<dbReference type="PANTHER" id="PTHR10644">
    <property type="entry name" value="DNA REPAIR/RNA PROCESSING CPSF FAMILY"/>
    <property type="match status" value="1"/>
</dbReference>
<dbReference type="InterPro" id="IPR018846">
    <property type="entry name" value="Beta-prop_RSE1/DDB1/CPSF1_1st"/>
</dbReference>
<dbReference type="Pfam" id="PF23726">
    <property type="entry name" value="Beta-prop_RSE1_2nd"/>
    <property type="match status" value="1"/>
</dbReference>